<proteinExistence type="predicted"/>
<feature type="transmembrane region" description="Helical" evidence="1">
    <location>
        <begin position="56"/>
        <end position="76"/>
    </location>
</feature>
<feature type="transmembrane region" description="Helical" evidence="1">
    <location>
        <begin position="461"/>
        <end position="485"/>
    </location>
</feature>
<keyword evidence="1" id="KW-1133">Transmembrane helix</keyword>
<protein>
    <recommendedName>
        <fullName evidence="4">ABC-2 type transport system permease protein</fullName>
    </recommendedName>
</protein>
<feature type="transmembrane region" description="Helical" evidence="1">
    <location>
        <begin position="135"/>
        <end position="156"/>
    </location>
</feature>
<evidence type="ECO:0000313" key="2">
    <source>
        <dbReference type="EMBL" id="WQD38147.1"/>
    </source>
</evidence>
<feature type="transmembrane region" description="Helical" evidence="1">
    <location>
        <begin position="347"/>
        <end position="365"/>
    </location>
</feature>
<gene>
    <name evidence="2" type="ORF">U0035_20985</name>
</gene>
<keyword evidence="1" id="KW-0812">Transmembrane</keyword>
<evidence type="ECO:0008006" key="4">
    <source>
        <dbReference type="Google" id="ProtNLM"/>
    </source>
</evidence>
<dbReference type="RefSeq" id="WP_114790889.1">
    <property type="nucleotide sequence ID" value="NZ_CP139960.1"/>
</dbReference>
<keyword evidence="1" id="KW-0472">Membrane</keyword>
<dbReference type="EMBL" id="CP139960">
    <property type="protein sequence ID" value="WQD38147.1"/>
    <property type="molecule type" value="Genomic_DNA"/>
</dbReference>
<feature type="transmembrane region" description="Helical" evidence="1">
    <location>
        <begin position="263"/>
        <end position="285"/>
    </location>
</feature>
<sequence length="553" mass="63248">MDTFFLRLFFGILKLLPLSGVNLEQVHMIASTKLTMDRRRKPATWKRSQQKEPSNAMLYAMFLYALMGLFMGFMIFAVPDFMLAMIILHTYLLFMLIMILITDFSNVLLDTSDSQIILPKPVTSRTLLVARTLHIVVYLGQLILAIMICPVIATFFKYGGAVGFSLLLTTLLTAAIGIFITYILYGLVLRYTSEQRVKDIIGYFQVFMTVFFAVAYQVIPRLINLSETVFSFELHWYSYLLPPVWMAGLLDSVKTVTIDGARISMIVFAIGFPLLAGFVIAKYLAPYFSRFMSAPAEGGTLIQTKSARNRKAHLSEKLAGILCRSCYENASFAQVWKITGRDKNFKMQFYPSLAYIPVFIFIIFFRNFKDVDQKLADLPNGNMFLWLLYLGMFAVTLSLTLISYYENYTASWVYQTAPVNKPGELINGAIKALLVKFFIPIYLVMSTLTLVIWDYKTLDDVLLVGFNSILIFYISALMSTHYLPFSQQPNAKQQSGRFLMVLLRMFLIGILVALHWLALKISWLVIALVPLAFAGCWWLHQRVQQLPWRKIVM</sequence>
<feature type="transmembrane region" description="Helical" evidence="1">
    <location>
        <begin position="433"/>
        <end position="455"/>
    </location>
</feature>
<feature type="transmembrane region" description="Helical" evidence="1">
    <location>
        <begin position="200"/>
        <end position="219"/>
    </location>
</feature>
<feature type="transmembrane region" description="Helical" evidence="1">
    <location>
        <begin position="385"/>
        <end position="405"/>
    </location>
</feature>
<dbReference type="Proteomes" id="UP001325680">
    <property type="component" value="Chromosome"/>
</dbReference>
<keyword evidence="3" id="KW-1185">Reference proteome</keyword>
<feature type="transmembrane region" description="Helical" evidence="1">
    <location>
        <begin position="523"/>
        <end position="540"/>
    </location>
</feature>
<accession>A0ABZ0W9F1</accession>
<evidence type="ECO:0000256" key="1">
    <source>
        <dbReference type="SAM" id="Phobius"/>
    </source>
</evidence>
<reference evidence="2 3" key="1">
    <citation type="submission" date="2023-12" db="EMBL/GenBank/DDBJ databases">
        <title>Genome sequencing and assembly of bacterial species from a model synthetic community.</title>
        <authorList>
            <person name="Hogle S.L."/>
        </authorList>
    </citation>
    <scope>NUCLEOTIDE SEQUENCE [LARGE SCALE GENOMIC DNA]</scope>
    <source>
        <strain evidence="2 3">HAMBI_3031</strain>
    </source>
</reference>
<evidence type="ECO:0000313" key="3">
    <source>
        <dbReference type="Proteomes" id="UP001325680"/>
    </source>
</evidence>
<organism evidence="2 3">
    <name type="scientific">Niabella yanshanensis</name>
    <dbReference type="NCBI Taxonomy" id="577386"/>
    <lineage>
        <taxon>Bacteria</taxon>
        <taxon>Pseudomonadati</taxon>
        <taxon>Bacteroidota</taxon>
        <taxon>Chitinophagia</taxon>
        <taxon>Chitinophagales</taxon>
        <taxon>Chitinophagaceae</taxon>
        <taxon>Niabella</taxon>
    </lineage>
</organism>
<feature type="transmembrane region" description="Helical" evidence="1">
    <location>
        <begin position="82"/>
        <end position="101"/>
    </location>
</feature>
<name>A0ABZ0W9F1_9BACT</name>
<feature type="transmembrane region" description="Helical" evidence="1">
    <location>
        <begin position="162"/>
        <end position="188"/>
    </location>
</feature>
<feature type="transmembrane region" description="Helical" evidence="1">
    <location>
        <begin position="497"/>
        <end position="517"/>
    </location>
</feature>